<comment type="similarity">
    <text evidence="12 14">Belongs to the fluoride channel Fluc/FEX (TC 1.A.43) family.</text>
</comment>
<evidence type="ECO:0000256" key="1">
    <source>
        <dbReference type="ARBA" id="ARBA00004651"/>
    </source>
</evidence>
<comment type="function">
    <text evidence="14">Fluoride-specific ion channel. Important for reducing fluoride concentration in the cell, thus reducing its toxicity.</text>
</comment>
<feature type="binding site" evidence="14">
    <location>
        <position position="78"/>
    </location>
    <ligand>
        <name>Na(+)</name>
        <dbReference type="ChEBI" id="CHEBI:29101"/>
        <note>structural</note>
    </ligand>
</feature>
<evidence type="ECO:0000256" key="9">
    <source>
        <dbReference type="ARBA" id="ARBA00023065"/>
    </source>
</evidence>
<evidence type="ECO:0000256" key="14">
    <source>
        <dbReference type="HAMAP-Rule" id="MF_00454"/>
    </source>
</evidence>
<dbReference type="Pfam" id="PF02537">
    <property type="entry name" value="CRCB"/>
    <property type="match status" value="1"/>
</dbReference>
<dbReference type="GO" id="GO:0062054">
    <property type="term" value="F:fluoride channel activity"/>
    <property type="evidence" value="ECO:0007669"/>
    <property type="project" value="UniProtKB-UniRule"/>
</dbReference>
<dbReference type="FunCoup" id="A0A7G1GBZ4">
    <property type="interactions" value="9"/>
</dbReference>
<feature type="binding site" evidence="14">
    <location>
        <position position="75"/>
    </location>
    <ligand>
        <name>Na(+)</name>
        <dbReference type="ChEBI" id="CHEBI:29101"/>
        <note>structural</note>
    </ligand>
</feature>
<protein>
    <recommendedName>
        <fullName evidence="14">Fluoride-specific ion channel FluC</fullName>
    </recommendedName>
</protein>
<keyword evidence="7 14" id="KW-1133">Transmembrane helix</keyword>
<feature type="transmembrane region" description="Helical" evidence="14">
    <location>
        <begin position="33"/>
        <end position="53"/>
    </location>
</feature>
<sequence>MNLLYIGTGGFIGAILRYSISKFINQKFPFSSIPYGTLLVNIIGAFILAYLMSLSIHKIEFSKEFILFFGTGMLGAFTTFSTFMYESISMIENNNLLFSAIYVSVSIIAGIFSSYFGYILGRS</sequence>
<keyword evidence="4" id="KW-0997">Cell inner membrane</keyword>
<comment type="catalytic activity">
    <reaction evidence="13">
        <text>fluoride(in) = fluoride(out)</text>
        <dbReference type="Rhea" id="RHEA:76159"/>
        <dbReference type="ChEBI" id="CHEBI:17051"/>
    </reaction>
    <physiologicalReaction direction="left-to-right" evidence="13">
        <dbReference type="Rhea" id="RHEA:76160"/>
    </physiologicalReaction>
</comment>
<dbReference type="AlphaFoldDB" id="A0A7G1GBZ4"/>
<dbReference type="GO" id="GO:0005886">
    <property type="term" value="C:plasma membrane"/>
    <property type="evidence" value="ECO:0007669"/>
    <property type="project" value="UniProtKB-SubCell"/>
</dbReference>
<dbReference type="InParanoid" id="A0A7G1GBZ4"/>
<keyword evidence="5 14" id="KW-0812">Transmembrane</keyword>
<evidence type="ECO:0000256" key="4">
    <source>
        <dbReference type="ARBA" id="ARBA00022519"/>
    </source>
</evidence>
<dbReference type="Proteomes" id="UP000516361">
    <property type="component" value="Chromosome"/>
</dbReference>
<dbReference type="EMBL" id="AP018712">
    <property type="protein sequence ID" value="BBE31519.1"/>
    <property type="molecule type" value="Genomic_DNA"/>
</dbReference>
<evidence type="ECO:0000256" key="12">
    <source>
        <dbReference type="ARBA" id="ARBA00035120"/>
    </source>
</evidence>
<organism evidence="15 16">
    <name type="scientific">Tepiditoga spiralis</name>
    <dbReference type="NCBI Taxonomy" id="2108365"/>
    <lineage>
        <taxon>Bacteria</taxon>
        <taxon>Thermotogati</taxon>
        <taxon>Thermotogota</taxon>
        <taxon>Thermotogae</taxon>
        <taxon>Petrotogales</taxon>
        <taxon>Petrotogaceae</taxon>
        <taxon>Tepiditoga</taxon>
    </lineage>
</organism>
<keyword evidence="11 14" id="KW-0407">Ion channel</keyword>
<evidence type="ECO:0000256" key="8">
    <source>
        <dbReference type="ARBA" id="ARBA00023053"/>
    </source>
</evidence>
<keyword evidence="9 14" id="KW-0406">Ion transport</keyword>
<dbReference type="NCBIfam" id="TIGR00494">
    <property type="entry name" value="crcB"/>
    <property type="match status" value="1"/>
</dbReference>
<keyword evidence="10 14" id="KW-0472">Membrane</keyword>
<evidence type="ECO:0000313" key="15">
    <source>
        <dbReference type="EMBL" id="BBE31519.1"/>
    </source>
</evidence>
<evidence type="ECO:0000256" key="13">
    <source>
        <dbReference type="ARBA" id="ARBA00035585"/>
    </source>
</evidence>
<feature type="transmembrane region" description="Helical" evidence="14">
    <location>
        <begin position="97"/>
        <end position="120"/>
    </location>
</feature>
<evidence type="ECO:0000313" key="16">
    <source>
        <dbReference type="Proteomes" id="UP000516361"/>
    </source>
</evidence>
<proteinExistence type="inferred from homology"/>
<dbReference type="KEGG" id="ocy:OSSY52_16600"/>
<accession>A0A7G1GBZ4</accession>
<dbReference type="HAMAP" id="MF_00454">
    <property type="entry name" value="FluC"/>
    <property type="match status" value="1"/>
</dbReference>
<evidence type="ECO:0000256" key="5">
    <source>
        <dbReference type="ARBA" id="ARBA00022692"/>
    </source>
</evidence>
<name>A0A7G1GBZ4_9BACT</name>
<evidence type="ECO:0000256" key="3">
    <source>
        <dbReference type="ARBA" id="ARBA00022475"/>
    </source>
</evidence>
<evidence type="ECO:0000256" key="10">
    <source>
        <dbReference type="ARBA" id="ARBA00023136"/>
    </source>
</evidence>
<keyword evidence="16" id="KW-1185">Reference proteome</keyword>
<evidence type="ECO:0000256" key="6">
    <source>
        <dbReference type="ARBA" id="ARBA00022723"/>
    </source>
</evidence>
<evidence type="ECO:0000256" key="2">
    <source>
        <dbReference type="ARBA" id="ARBA00022448"/>
    </source>
</evidence>
<feature type="transmembrane region" description="Helical" evidence="14">
    <location>
        <begin position="65"/>
        <end position="85"/>
    </location>
</feature>
<evidence type="ECO:0000256" key="7">
    <source>
        <dbReference type="ARBA" id="ARBA00022989"/>
    </source>
</evidence>
<dbReference type="InterPro" id="IPR003691">
    <property type="entry name" value="FluC"/>
</dbReference>
<comment type="subcellular location">
    <subcellularLocation>
        <location evidence="1 14">Cell membrane</location>
        <topology evidence="1 14">Multi-pass membrane protein</topology>
    </subcellularLocation>
</comment>
<keyword evidence="8 14" id="KW-0915">Sodium</keyword>
<keyword evidence="6 14" id="KW-0479">Metal-binding</keyword>
<evidence type="ECO:0000256" key="11">
    <source>
        <dbReference type="ARBA" id="ARBA00023303"/>
    </source>
</evidence>
<reference evidence="15 16" key="1">
    <citation type="submission" date="2018-06" db="EMBL/GenBank/DDBJ databases">
        <title>Genome sequencing of Oceanotoga sp. sy52.</title>
        <authorList>
            <person name="Mori K."/>
        </authorList>
    </citation>
    <scope>NUCLEOTIDE SEQUENCE [LARGE SCALE GENOMIC DNA]</scope>
    <source>
        <strain evidence="16">sy52</strain>
    </source>
</reference>
<gene>
    <name evidence="14 15" type="primary">crcB</name>
    <name evidence="14" type="synonym">fluC</name>
    <name evidence="15" type="ORF">OSSY52_16600</name>
</gene>
<dbReference type="RefSeq" id="WP_190614101.1">
    <property type="nucleotide sequence ID" value="NZ_AP018712.1"/>
</dbReference>
<dbReference type="GO" id="GO:0046872">
    <property type="term" value="F:metal ion binding"/>
    <property type="evidence" value="ECO:0007669"/>
    <property type="project" value="UniProtKB-KW"/>
</dbReference>
<keyword evidence="3 14" id="KW-1003">Cell membrane</keyword>
<keyword evidence="2 14" id="KW-0813">Transport</keyword>
<dbReference type="GO" id="GO:0140114">
    <property type="term" value="P:cellular detoxification of fluoride"/>
    <property type="evidence" value="ECO:0007669"/>
    <property type="project" value="UniProtKB-UniRule"/>
</dbReference>
<comment type="activity regulation">
    <text evidence="14">Na(+) is not transported, but it plays an essential structural role and its presence is essential for fluoride channel function.</text>
</comment>
<dbReference type="PANTHER" id="PTHR28259">
    <property type="entry name" value="FLUORIDE EXPORT PROTEIN 1-RELATED"/>
    <property type="match status" value="1"/>
</dbReference>
<dbReference type="PANTHER" id="PTHR28259:SF18">
    <property type="entry name" value="FLUORIDE-SPECIFIC ION CHANNEL FLUC"/>
    <property type="match status" value="1"/>
</dbReference>